<name>A0ABX4E1C1_9PSED</name>
<proteinExistence type="predicted"/>
<comment type="caution">
    <text evidence="1">The sequence shown here is derived from an EMBL/GenBank/DDBJ whole genome shotgun (WGS) entry which is preliminary data.</text>
</comment>
<evidence type="ECO:0008006" key="3">
    <source>
        <dbReference type="Google" id="ProtNLM"/>
    </source>
</evidence>
<organism evidence="1 2">
    <name type="scientific">Pseudomonas umsongensis</name>
    <dbReference type="NCBI Taxonomy" id="198618"/>
    <lineage>
        <taxon>Bacteria</taxon>
        <taxon>Pseudomonadati</taxon>
        <taxon>Pseudomonadota</taxon>
        <taxon>Gammaproteobacteria</taxon>
        <taxon>Pseudomonadales</taxon>
        <taxon>Pseudomonadaceae</taxon>
        <taxon>Pseudomonas</taxon>
    </lineage>
</organism>
<sequence length="111" mass="12494">MMRRGSTYWLWADCELHCRSHDELQNDGTLIDVQTRVSRKGRTQLFIGVYDKNGSPLFEEAHDYLPHDTMTTALAWGVSRAREIASGNLVMNAQSDKNYLAASDSQRTSAG</sequence>
<dbReference type="Proteomes" id="UP000215455">
    <property type="component" value="Unassembled WGS sequence"/>
</dbReference>
<evidence type="ECO:0000313" key="2">
    <source>
        <dbReference type="Proteomes" id="UP000215455"/>
    </source>
</evidence>
<accession>A0ABX4E1C1</accession>
<keyword evidence="2" id="KW-1185">Reference proteome</keyword>
<gene>
    <name evidence="1" type="ORF">PSUM_06080</name>
</gene>
<reference evidence="1 2" key="1">
    <citation type="submission" date="2017-06" db="EMBL/GenBank/DDBJ databases">
        <authorList>
            <person name="Furmanczyk E.M."/>
        </authorList>
    </citation>
    <scope>NUCLEOTIDE SEQUENCE [LARGE SCALE GENOMIC DNA]</scope>
    <source>
        <strain evidence="1 2">DSM 16611</strain>
    </source>
</reference>
<protein>
    <recommendedName>
        <fullName evidence="3">Transposase</fullName>
    </recommendedName>
</protein>
<evidence type="ECO:0000313" key="1">
    <source>
        <dbReference type="EMBL" id="OXR35444.1"/>
    </source>
</evidence>
<dbReference type="EMBL" id="NIWU01000001">
    <property type="protein sequence ID" value="OXR35444.1"/>
    <property type="molecule type" value="Genomic_DNA"/>
</dbReference>